<reference evidence="6" key="1">
    <citation type="submission" date="2019-12" db="EMBL/GenBank/DDBJ databases">
        <title>Genome sequencing and annotation of Brassica cretica.</title>
        <authorList>
            <person name="Studholme D.J."/>
            <person name="Sarris P."/>
        </authorList>
    </citation>
    <scope>NUCLEOTIDE SEQUENCE</scope>
    <source>
        <strain evidence="6">PFS-109/04</strain>
        <tissue evidence="6">Leaf</tissue>
    </source>
</reference>
<keyword evidence="5" id="KW-0812">Transmembrane</keyword>
<dbReference type="Proteomes" id="UP000712600">
    <property type="component" value="Unassembled WGS sequence"/>
</dbReference>
<evidence type="ECO:0000256" key="3">
    <source>
        <dbReference type="ARBA" id="ARBA00022676"/>
    </source>
</evidence>
<dbReference type="GO" id="GO:0071555">
    <property type="term" value="P:cell wall organization"/>
    <property type="evidence" value="ECO:0007669"/>
    <property type="project" value="UniProtKB-KW"/>
</dbReference>
<dbReference type="InterPro" id="IPR029044">
    <property type="entry name" value="Nucleotide-diphossugar_trans"/>
</dbReference>
<dbReference type="Gene3D" id="3.90.550.10">
    <property type="entry name" value="Spore Coat Polysaccharide Biosynthesis Protein SpsA, Chain A"/>
    <property type="match status" value="1"/>
</dbReference>
<evidence type="ECO:0000256" key="2">
    <source>
        <dbReference type="ARBA" id="ARBA00006351"/>
    </source>
</evidence>
<feature type="transmembrane region" description="Helical" evidence="5">
    <location>
        <begin position="40"/>
        <end position="63"/>
    </location>
</feature>
<dbReference type="SUPFAM" id="SSF53448">
    <property type="entry name" value="Nucleotide-diphospho-sugar transferases"/>
    <property type="match status" value="1"/>
</dbReference>
<accession>A0A8S9PRY3</accession>
<keyword evidence="3 5" id="KW-0328">Glycosyltransferase</keyword>
<organism evidence="6 7">
    <name type="scientific">Brassica cretica</name>
    <name type="common">Mustard</name>
    <dbReference type="NCBI Taxonomy" id="69181"/>
    <lineage>
        <taxon>Eukaryota</taxon>
        <taxon>Viridiplantae</taxon>
        <taxon>Streptophyta</taxon>
        <taxon>Embryophyta</taxon>
        <taxon>Tracheophyta</taxon>
        <taxon>Spermatophyta</taxon>
        <taxon>Magnoliopsida</taxon>
        <taxon>eudicotyledons</taxon>
        <taxon>Gunneridae</taxon>
        <taxon>Pentapetalae</taxon>
        <taxon>rosids</taxon>
        <taxon>malvids</taxon>
        <taxon>Brassicales</taxon>
        <taxon>Brassicaceae</taxon>
        <taxon>Brassiceae</taxon>
        <taxon>Brassica</taxon>
    </lineage>
</organism>
<keyword evidence="4" id="KW-0808">Transferase</keyword>
<comment type="similarity">
    <text evidence="2 5">Belongs to the glycosyltransferase 8 family.</text>
</comment>
<name>A0A8S9PRY3_BRACR</name>
<comment type="caution">
    <text evidence="6">The sequence shown here is derived from an EMBL/GenBank/DDBJ whole genome shotgun (WGS) entry which is preliminary data.</text>
</comment>
<sequence length="630" mass="70528">MKFYISATGIKNVTISNPGGGNGKGGGGCVAARRFSGRTLLLLLLVLAIVLPFVFVWFAFLVLESASGCDSPLDCMGLRLFSGGDTSLKISEELTRALVEETGQDGNGIGKKGSLESFDELVKEMTLKRRDIKAFASVTKKLLLQMERKVQSAKHHELVYWHLASHGIPKSLHCLSLRLTEEYSVNAMARARLPPPESVSRQDGNGIGKKGSLESFDELVKEMTLKRRDIKAFASVTKKLLLQMERKVQSAKHHELVYWHLASHGIPKSLHCLSLRLTEEYSVNAMARARLPPPESVSRLTDPSFHHVVILTDNVLAASVVISSTVQNAVDPDKFVFHIVTDKKTYTPMHAWFAINSASSPVVEVKGLHQYDWPQEVNVRVKEMLEIHRMIWRRHYQNLKDSDYSFVEGTHEHSLQALNPSCVALLNHLRFYIPTLFPELNKIVLLDDDVVVQRDLSSLWETDLNGNVVGAVFDSWCGNNCCPGRKNKDYFNFSHPLISSNLRQDDCAWLSGMNVFDLKAWRQTNITEAYSSWLRLSVSSGLQLWQPGALPPTLLAFKGLTQSLDPSWHVAGLGSRSFKSPGEILKSAAVLHFSGPAKPWLEISNPVVRSLWYRYVNSSNILVRKCKIMN</sequence>
<dbReference type="Pfam" id="PF01501">
    <property type="entry name" value="Glyco_transf_8"/>
    <property type="match status" value="1"/>
</dbReference>
<proteinExistence type="inferred from homology"/>
<evidence type="ECO:0000256" key="4">
    <source>
        <dbReference type="ARBA" id="ARBA00022679"/>
    </source>
</evidence>
<dbReference type="GO" id="GO:0000139">
    <property type="term" value="C:Golgi membrane"/>
    <property type="evidence" value="ECO:0007669"/>
    <property type="project" value="UniProtKB-SubCell"/>
</dbReference>
<dbReference type="PANTHER" id="PTHR32116">
    <property type="entry name" value="GALACTURONOSYLTRANSFERASE 4-RELATED"/>
    <property type="match status" value="1"/>
</dbReference>
<evidence type="ECO:0000313" key="7">
    <source>
        <dbReference type="Proteomes" id="UP000712600"/>
    </source>
</evidence>
<keyword evidence="5" id="KW-0472">Membrane</keyword>
<dbReference type="AlphaFoldDB" id="A0A8S9PRY3"/>
<comment type="pathway">
    <text evidence="1 5">Glycan metabolism; pectin biosynthesis.</text>
</comment>
<keyword evidence="5" id="KW-1133">Transmembrane helix</keyword>
<dbReference type="EC" id="2.4.1.-" evidence="5"/>
<dbReference type="InterPro" id="IPR029993">
    <property type="entry name" value="GAUT"/>
</dbReference>
<dbReference type="PANTHER" id="PTHR32116:SF30">
    <property type="entry name" value="GALACTURONOSYLTRANSFERASE 15-RELATED"/>
    <property type="match status" value="1"/>
</dbReference>
<evidence type="ECO:0000313" key="6">
    <source>
        <dbReference type="EMBL" id="KAF3521356.1"/>
    </source>
</evidence>
<dbReference type="CDD" id="cd06429">
    <property type="entry name" value="GT8_like_1"/>
    <property type="match status" value="1"/>
</dbReference>
<dbReference type="EMBL" id="QGKX02001347">
    <property type="protein sequence ID" value="KAF3521356.1"/>
    <property type="molecule type" value="Genomic_DNA"/>
</dbReference>
<evidence type="ECO:0000256" key="5">
    <source>
        <dbReference type="RuleBase" id="RU362027"/>
    </source>
</evidence>
<comment type="subcellular location">
    <subcellularLocation>
        <location evidence="5">Golgi apparatus membrane</location>
        <topology evidence="5">Single-pass type II membrane protein</topology>
    </subcellularLocation>
</comment>
<evidence type="ECO:0000256" key="1">
    <source>
        <dbReference type="ARBA" id="ARBA00004877"/>
    </source>
</evidence>
<protein>
    <recommendedName>
        <fullName evidence="5">Hexosyltransferase</fullName>
        <ecNumber evidence="5">2.4.1.-</ecNumber>
    </recommendedName>
</protein>
<keyword evidence="5" id="KW-0333">Golgi apparatus</keyword>
<gene>
    <name evidence="6" type="ORF">F2Q69_00049464</name>
</gene>
<dbReference type="InterPro" id="IPR002495">
    <property type="entry name" value="Glyco_trans_8"/>
</dbReference>
<dbReference type="GO" id="GO:0047262">
    <property type="term" value="F:polygalacturonate 4-alpha-galacturonosyltransferase activity"/>
    <property type="evidence" value="ECO:0007669"/>
    <property type="project" value="InterPro"/>
</dbReference>
<keyword evidence="5" id="KW-0961">Cell wall biogenesis/degradation</keyword>